<accession>A0A166V7D5</accession>
<proteinExistence type="predicted"/>
<name>A0A166V7D5_9HYPO</name>
<dbReference type="InterPro" id="IPR012336">
    <property type="entry name" value="Thioredoxin-like_fold"/>
</dbReference>
<evidence type="ECO:0000259" key="2">
    <source>
        <dbReference type="Pfam" id="PF17172"/>
    </source>
</evidence>
<dbReference type="PANTHER" id="PTHR12289:SF44">
    <property type="entry name" value="OUTER MEMBRANE PROTEIN (SAM35), PUTATIVE (AFU_ORTHOLOGUE AFUA_1G13180)-RELATED"/>
    <property type="match status" value="1"/>
</dbReference>
<dbReference type="AlphaFoldDB" id="A0A166V7D5"/>
<dbReference type="InterPro" id="IPR050931">
    <property type="entry name" value="Mito_Protein_Transport_Metaxin"/>
</dbReference>
<keyword evidence="4" id="KW-1185">Reference proteome</keyword>
<protein>
    <recommendedName>
        <fullName evidence="5">Mitochondrial outer membrane protein (Sam35)</fullName>
    </recommendedName>
</protein>
<dbReference type="Proteomes" id="UP000078544">
    <property type="component" value="Unassembled WGS sequence"/>
</dbReference>
<dbReference type="OrthoDB" id="198787at2759"/>
<dbReference type="InterPro" id="IPR033468">
    <property type="entry name" value="Metaxin_GST"/>
</dbReference>
<dbReference type="Pfam" id="PF17172">
    <property type="entry name" value="GST_N_4"/>
    <property type="match status" value="1"/>
</dbReference>
<gene>
    <name evidence="3" type="ORF">AAL_00816</name>
</gene>
<sequence length="264" mass="30147">MTAAAPPTQSWFTAPAPIRELFRRFPLQVYDAEVLPERAPDQVRQWAKLFVFSSHDDAARNLPSYNPTCLKWQTYLRVAKIPVDIVPSNNHASPSGALPYLLPVSSDSRPEIPLTGSRIAQYAQKHSRLSEERLSPREASYVALIANNIRPAWILRSSSLYSLRAAARDEILNAVRRPLLLPNEIYSDAESAFAALSTLLGEDEWFFGGKEPRLFDAEVFAYTYLILDGRLIRWKDDSLKRCVSDFANLVRHQRRLYEQLWDEA</sequence>
<dbReference type="GO" id="GO:0001401">
    <property type="term" value="C:SAM complex"/>
    <property type="evidence" value="ECO:0007669"/>
    <property type="project" value="TreeGrafter"/>
</dbReference>
<dbReference type="GO" id="GO:0007005">
    <property type="term" value="P:mitochondrion organization"/>
    <property type="evidence" value="ECO:0007669"/>
    <property type="project" value="TreeGrafter"/>
</dbReference>
<dbReference type="PANTHER" id="PTHR12289">
    <property type="entry name" value="METAXIN RELATED"/>
    <property type="match status" value="1"/>
</dbReference>
<dbReference type="Pfam" id="PF17171">
    <property type="entry name" value="GST_C_6"/>
    <property type="match status" value="1"/>
</dbReference>
<feature type="domain" description="Thioredoxin-like fold" evidence="2">
    <location>
        <begin position="67"/>
        <end position="156"/>
    </location>
</feature>
<reference evidence="3 4" key="1">
    <citation type="journal article" date="2016" name="Genome Biol. Evol.">
        <title>Divergent and convergent evolution of fungal pathogenicity.</title>
        <authorList>
            <person name="Shang Y."/>
            <person name="Xiao G."/>
            <person name="Zheng P."/>
            <person name="Cen K."/>
            <person name="Zhan S."/>
            <person name="Wang C."/>
        </authorList>
    </citation>
    <scope>NUCLEOTIDE SEQUENCE [LARGE SCALE GENOMIC DNA]</scope>
    <source>
        <strain evidence="3 4">RCEF 2490</strain>
    </source>
</reference>
<evidence type="ECO:0008006" key="5">
    <source>
        <dbReference type="Google" id="ProtNLM"/>
    </source>
</evidence>
<organism evidence="3 4">
    <name type="scientific">Moelleriella libera RCEF 2490</name>
    <dbReference type="NCBI Taxonomy" id="1081109"/>
    <lineage>
        <taxon>Eukaryota</taxon>
        <taxon>Fungi</taxon>
        <taxon>Dikarya</taxon>
        <taxon>Ascomycota</taxon>
        <taxon>Pezizomycotina</taxon>
        <taxon>Sordariomycetes</taxon>
        <taxon>Hypocreomycetidae</taxon>
        <taxon>Hypocreales</taxon>
        <taxon>Clavicipitaceae</taxon>
        <taxon>Moelleriella</taxon>
    </lineage>
</organism>
<evidence type="ECO:0000259" key="1">
    <source>
        <dbReference type="Pfam" id="PF17171"/>
    </source>
</evidence>
<comment type="caution">
    <text evidence="3">The sequence shown here is derived from an EMBL/GenBank/DDBJ whole genome shotgun (WGS) entry which is preliminary data.</text>
</comment>
<dbReference type="EMBL" id="AZGY01000001">
    <property type="protein sequence ID" value="OAA33351.1"/>
    <property type="molecule type" value="Genomic_DNA"/>
</dbReference>
<dbReference type="STRING" id="1081109.A0A166V7D5"/>
<evidence type="ECO:0000313" key="3">
    <source>
        <dbReference type="EMBL" id="OAA33351.1"/>
    </source>
</evidence>
<evidence type="ECO:0000313" key="4">
    <source>
        <dbReference type="Proteomes" id="UP000078544"/>
    </source>
</evidence>
<feature type="domain" description="Metaxin glutathione S-transferase" evidence="1">
    <location>
        <begin position="189"/>
        <end position="255"/>
    </location>
</feature>